<evidence type="ECO:0000313" key="2">
    <source>
        <dbReference type="EMBL" id="CAJ0968911.1"/>
    </source>
</evidence>
<comment type="caution">
    <text evidence="2">The sequence shown here is derived from an EMBL/GenBank/DDBJ whole genome shotgun (WGS) entry which is preliminary data.</text>
</comment>
<feature type="region of interest" description="Disordered" evidence="1">
    <location>
        <begin position="58"/>
        <end position="91"/>
    </location>
</feature>
<dbReference type="EMBL" id="CAUEEQ010079790">
    <property type="protein sequence ID" value="CAJ0968911.1"/>
    <property type="molecule type" value="Genomic_DNA"/>
</dbReference>
<proteinExistence type="predicted"/>
<dbReference type="Proteomes" id="UP001176940">
    <property type="component" value="Unassembled WGS sequence"/>
</dbReference>
<reference evidence="2" key="1">
    <citation type="submission" date="2023-07" db="EMBL/GenBank/DDBJ databases">
        <authorList>
            <person name="Stuckert A."/>
        </authorList>
    </citation>
    <scope>NUCLEOTIDE SEQUENCE</scope>
</reference>
<organism evidence="2 3">
    <name type="scientific">Ranitomeya imitator</name>
    <name type="common">mimic poison frog</name>
    <dbReference type="NCBI Taxonomy" id="111125"/>
    <lineage>
        <taxon>Eukaryota</taxon>
        <taxon>Metazoa</taxon>
        <taxon>Chordata</taxon>
        <taxon>Craniata</taxon>
        <taxon>Vertebrata</taxon>
        <taxon>Euteleostomi</taxon>
        <taxon>Amphibia</taxon>
        <taxon>Batrachia</taxon>
        <taxon>Anura</taxon>
        <taxon>Neobatrachia</taxon>
        <taxon>Hyloidea</taxon>
        <taxon>Dendrobatidae</taxon>
        <taxon>Dendrobatinae</taxon>
        <taxon>Ranitomeya</taxon>
    </lineage>
</organism>
<name>A0ABN9MQ25_9NEOB</name>
<feature type="compositionally biased region" description="Gly residues" evidence="1">
    <location>
        <begin position="58"/>
        <end position="71"/>
    </location>
</feature>
<protein>
    <submittedName>
        <fullName evidence="2">Uncharacterized protein</fullName>
    </submittedName>
</protein>
<gene>
    <name evidence="2" type="ORF">RIMI_LOCUS23517246</name>
</gene>
<sequence length="91" mass="10531">MEVCPYNSIRPMNITVTFDFFRQIIEYTEVLRHLPLIKLWLGPMPFLILYHAETIEGGSGESTGSEAGGHWSGSRQHLRRRSLNEVPMEER</sequence>
<evidence type="ECO:0000313" key="3">
    <source>
        <dbReference type="Proteomes" id="UP001176940"/>
    </source>
</evidence>
<accession>A0ABN9MQ25</accession>
<keyword evidence="3" id="KW-1185">Reference proteome</keyword>
<evidence type="ECO:0000256" key="1">
    <source>
        <dbReference type="SAM" id="MobiDB-lite"/>
    </source>
</evidence>